<reference evidence="3 4" key="1">
    <citation type="journal article" date="2018" name="New Phytol.">
        <title>Phylogenomics of Endogonaceae and evolution of mycorrhizas within Mucoromycota.</title>
        <authorList>
            <person name="Chang Y."/>
            <person name="Desiro A."/>
            <person name="Na H."/>
            <person name="Sandor L."/>
            <person name="Lipzen A."/>
            <person name="Clum A."/>
            <person name="Barry K."/>
            <person name="Grigoriev I.V."/>
            <person name="Martin F.M."/>
            <person name="Stajich J.E."/>
            <person name="Smith M.E."/>
            <person name="Bonito G."/>
            <person name="Spatafora J.W."/>
        </authorList>
    </citation>
    <scope>NUCLEOTIDE SEQUENCE [LARGE SCALE GENOMIC DNA]</scope>
    <source>
        <strain evidence="3 4">AD002</strain>
    </source>
</reference>
<keyword evidence="4" id="KW-1185">Reference proteome</keyword>
<name>A0A433QS96_9FUNG</name>
<dbReference type="Gene3D" id="3.90.25.10">
    <property type="entry name" value="UDP-galactose 4-epimerase, domain 1"/>
    <property type="match status" value="1"/>
</dbReference>
<evidence type="ECO:0000256" key="1">
    <source>
        <dbReference type="SAM" id="MobiDB-lite"/>
    </source>
</evidence>
<dbReference type="InterPro" id="IPR036291">
    <property type="entry name" value="NAD(P)-bd_dom_sf"/>
</dbReference>
<gene>
    <name evidence="3" type="ORF">BC938DRAFT_474838</name>
</gene>
<protein>
    <recommendedName>
        <fullName evidence="2">NAD(P)-binding domain-containing protein</fullName>
    </recommendedName>
</protein>
<dbReference type="InterPro" id="IPR051604">
    <property type="entry name" value="Ergot_Alk_Oxidoreductase"/>
</dbReference>
<evidence type="ECO:0000313" key="4">
    <source>
        <dbReference type="Proteomes" id="UP000274822"/>
    </source>
</evidence>
<dbReference type="Gene3D" id="3.40.50.720">
    <property type="entry name" value="NAD(P)-binding Rossmann-like Domain"/>
    <property type="match status" value="1"/>
</dbReference>
<feature type="compositionally biased region" description="Pro residues" evidence="1">
    <location>
        <begin position="24"/>
        <end position="33"/>
    </location>
</feature>
<dbReference type="EMBL" id="RBNJ01001904">
    <property type="protein sequence ID" value="RUS32628.1"/>
    <property type="molecule type" value="Genomic_DNA"/>
</dbReference>
<comment type="caution">
    <text evidence="3">The sequence shown here is derived from an EMBL/GenBank/DDBJ whole genome shotgun (WGS) entry which is preliminary data.</text>
</comment>
<sequence>NSKLKLAPVFESENQPNHFKYLESPPPTTPPTKPNQTTVMPKPKICVTTCDGATGHSVVEYLVTHSDHKNNVESVCAMAIDPQACSDLGKFAKVVSANLENVDSMAEILKDCDTVYVIPPARGDKRKLTVNIIEAVKKANIKNILFLSTAGIDMADPQRHPRLREFVELESMLLKCACESNACPHHYAIIRASFYLQNLILYQEQAQKEGKLPIPIGPNGKMAPVNLDDVSRVASIILAQDGESGMSDMVVGQLIELTGPELLNGPQLAEKVSQAVGNNIQFSDISPSVSHARYLRSSFTRVIGHSKSNPSNVYNNNNNNREQAKKILTQRSDIDKSEMELLLELYDLTREGKLARLTTLAYKALIGEKPSNADTFFKNHAGYFKGGQ</sequence>
<organism evidence="3 4">
    <name type="scientific">Jimgerdemannia flammicorona</name>
    <dbReference type="NCBI Taxonomy" id="994334"/>
    <lineage>
        <taxon>Eukaryota</taxon>
        <taxon>Fungi</taxon>
        <taxon>Fungi incertae sedis</taxon>
        <taxon>Mucoromycota</taxon>
        <taxon>Mucoromycotina</taxon>
        <taxon>Endogonomycetes</taxon>
        <taxon>Endogonales</taxon>
        <taxon>Endogonaceae</taxon>
        <taxon>Jimgerdemannia</taxon>
    </lineage>
</organism>
<dbReference type="Pfam" id="PF13460">
    <property type="entry name" value="NAD_binding_10"/>
    <property type="match status" value="1"/>
</dbReference>
<evidence type="ECO:0000259" key="2">
    <source>
        <dbReference type="Pfam" id="PF13460"/>
    </source>
</evidence>
<dbReference type="Proteomes" id="UP000274822">
    <property type="component" value="Unassembled WGS sequence"/>
</dbReference>
<dbReference type="PANTHER" id="PTHR43162:SF1">
    <property type="entry name" value="PRESTALK A DIFFERENTIATION PROTEIN A"/>
    <property type="match status" value="1"/>
</dbReference>
<feature type="domain" description="NAD(P)-binding" evidence="2">
    <location>
        <begin position="52"/>
        <end position="164"/>
    </location>
</feature>
<feature type="region of interest" description="Disordered" evidence="1">
    <location>
        <begin position="20"/>
        <end position="40"/>
    </location>
</feature>
<dbReference type="AlphaFoldDB" id="A0A433QS96"/>
<accession>A0A433QS96</accession>
<dbReference type="InterPro" id="IPR016040">
    <property type="entry name" value="NAD(P)-bd_dom"/>
</dbReference>
<dbReference type="PANTHER" id="PTHR43162">
    <property type="match status" value="1"/>
</dbReference>
<proteinExistence type="predicted"/>
<evidence type="ECO:0000313" key="3">
    <source>
        <dbReference type="EMBL" id="RUS32628.1"/>
    </source>
</evidence>
<dbReference type="SUPFAM" id="SSF51735">
    <property type="entry name" value="NAD(P)-binding Rossmann-fold domains"/>
    <property type="match status" value="1"/>
</dbReference>
<feature type="non-terminal residue" evidence="3">
    <location>
        <position position="1"/>
    </location>
</feature>